<dbReference type="PANTHER" id="PTHR11668:SF300">
    <property type="entry name" value="SERINE_THREONINE-PROTEIN PHOSPHATASE"/>
    <property type="match status" value="1"/>
</dbReference>
<evidence type="ECO:0000313" key="10">
    <source>
        <dbReference type="EMBL" id="KAF5404594.1"/>
    </source>
</evidence>
<dbReference type="InterPro" id="IPR029052">
    <property type="entry name" value="Metallo-depent_PP-like"/>
</dbReference>
<evidence type="ECO:0000256" key="5">
    <source>
        <dbReference type="ARBA" id="ARBA00023211"/>
    </source>
</evidence>
<dbReference type="SMART" id="SM00156">
    <property type="entry name" value="PP2Ac"/>
    <property type="match status" value="1"/>
</dbReference>
<comment type="cofactor">
    <cofactor evidence="1">
        <name>Mn(2+)</name>
        <dbReference type="ChEBI" id="CHEBI:29035"/>
    </cofactor>
</comment>
<dbReference type="GO" id="GO:0046872">
    <property type="term" value="F:metal ion binding"/>
    <property type="evidence" value="ECO:0007669"/>
    <property type="project" value="UniProtKB-KW"/>
</dbReference>
<sequence>MEQPYLLRKSRGAIMAKLDNVLKRLRERSVKRGAKADISERELVDITSQVADTLMEDPVCIDLNLTQPLCIVGDIFGQYTDLIHIFEKLGYPPDHRYLFLGNYCNRGRYSIEVICLLFVLKLKHPKHIFMLRGNHECEYITCHYGFLAECIHRYSKALWRCVMNTFNCLPVVAIIEDRIFCVHSGLVPCFQYTNATSLTQLRYYITDIIRRPVSLTENFLLTHLTWSEPVVDLHSCGLNPAGLGHWYGEHVVEEFCQRFDLQLVIRSHDYVEKGYEFMANGKLLTIFTASHLGGIFRNLGAIVELCKTSDEKNIVGQIKVIRPAPQSTRSFTSYVPLVIEDSIECQAVCKDRKEELAELFKGFTGSRSHYIFFT</sequence>
<dbReference type="PROSITE" id="PS00125">
    <property type="entry name" value="SER_THR_PHOSPHATASE"/>
    <property type="match status" value="1"/>
</dbReference>
<dbReference type="SUPFAM" id="SSF56300">
    <property type="entry name" value="Metallo-dependent phosphatases"/>
    <property type="match status" value="1"/>
</dbReference>
<evidence type="ECO:0000256" key="7">
    <source>
        <dbReference type="ARBA" id="ARBA00048336"/>
    </source>
</evidence>
<comment type="similarity">
    <text evidence="8">Belongs to the PPP phosphatase family.</text>
</comment>
<keyword evidence="4" id="KW-0904">Protein phosphatase</keyword>
<comment type="caution">
    <text evidence="10">The sequence shown here is derived from an EMBL/GenBank/DDBJ whole genome shotgun (WGS) entry which is preliminary data.</text>
</comment>
<comment type="catalytic activity">
    <reaction evidence="6">
        <text>O-phospho-L-seryl-[protein] + H2O = L-seryl-[protein] + phosphate</text>
        <dbReference type="Rhea" id="RHEA:20629"/>
        <dbReference type="Rhea" id="RHEA-COMP:9863"/>
        <dbReference type="Rhea" id="RHEA-COMP:11604"/>
        <dbReference type="ChEBI" id="CHEBI:15377"/>
        <dbReference type="ChEBI" id="CHEBI:29999"/>
        <dbReference type="ChEBI" id="CHEBI:43474"/>
        <dbReference type="ChEBI" id="CHEBI:83421"/>
        <dbReference type="EC" id="3.1.3.16"/>
    </reaction>
</comment>
<dbReference type="OrthoDB" id="6222643at2759"/>
<dbReference type="InterPro" id="IPR050341">
    <property type="entry name" value="PP1_catalytic_subunit"/>
</dbReference>
<dbReference type="PANTHER" id="PTHR11668">
    <property type="entry name" value="SERINE/THREONINE PROTEIN PHOSPHATASE"/>
    <property type="match status" value="1"/>
</dbReference>
<evidence type="ECO:0000256" key="3">
    <source>
        <dbReference type="ARBA" id="ARBA00022801"/>
    </source>
</evidence>
<accession>A0A8J4TR08</accession>
<evidence type="ECO:0000313" key="11">
    <source>
        <dbReference type="Proteomes" id="UP000748531"/>
    </source>
</evidence>
<dbReference type="PRINTS" id="PR00114">
    <property type="entry name" value="STPHPHTASE"/>
</dbReference>
<comment type="catalytic activity">
    <reaction evidence="7 8">
        <text>O-phospho-L-threonyl-[protein] + H2O = L-threonyl-[protein] + phosphate</text>
        <dbReference type="Rhea" id="RHEA:47004"/>
        <dbReference type="Rhea" id="RHEA-COMP:11060"/>
        <dbReference type="Rhea" id="RHEA-COMP:11605"/>
        <dbReference type="ChEBI" id="CHEBI:15377"/>
        <dbReference type="ChEBI" id="CHEBI:30013"/>
        <dbReference type="ChEBI" id="CHEBI:43474"/>
        <dbReference type="ChEBI" id="CHEBI:61977"/>
        <dbReference type="EC" id="3.1.3.16"/>
    </reaction>
</comment>
<evidence type="ECO:0000256" key="6">
    <source>
        <dbReference type="ARBA" id="ARBA00047761"/>
    </source>
</evidence>
<dbReference type="Proteomes" id="UP000748531">
    <property type="component" value="Unassembled WGS sequence"/>
</dbReference>
<evidence type="ECO:0000259" key="9">
    <source>
        <dbReference type="PROSITE" id="PS00125"/>
    </source>
</evidence>
<keyword evidence="11" id="KW-1185">Reference proteome</keyword>
<name>A0A8J4TR08_9TREM</name>
<dbReference type="AlphaFoldDB" id="A0A8J4TR08"/>
<evidence type="ECO:0000256" key="2">
    <source>
        <dbReference type="ARBA" id="ARBA00022723"/>
    </source>
</evidence>
<dbReference type="GO" id="GO:0004722">
    <property type="term" value="F:protein serine/threonine phosphatase activity"/>
    <property type="evidence" value="ECO:0007669"/>
    <property type="project" value="UniProtKB-EC"/>
</dbReference>
<reference evidence="10" key="1">
    <citation type="submission" date="2019-05" db="EMBL/GenBank/DDBJ databases">
        <title>Annotation for the trematode Paragonimus heterotremus.</title>
        <authorList>
            <person name="Choi Y.-J."/>
        </authorList>
    </citation>
    <scope>NUCLEOTIDE SEQUENCE</scope>
    <source>
        <strain evidence="10">LC</strain>
    </source>
</reference>
<dbReference type="EC" id="3.1.3.16" evidence="8"/>
<evidence type="ECO:0000256" key="1">
    <source>
        <dbReference type="ARBA" id="ARBA00001936"/>
    </source>
</evidence>
<evidence type="ECO:0000256" key="8">
    <source>
        <dbReference type="RuleBase" id="RU004273"/>
    </source>
</evidence>
<gene>
    <name evidence="10" type="ORF">PHET_01867</name>
</gene>
<dbReference type="Gene3D" id="3.60.21.10">
    <property type="match status" value="1"/>
</dbReference>
<organism evidence="10 11">
    <name type="scientific">Paragonimus heterotremus</name>
    <dbReference type="NCBI Taxonomy" id="100268"/>
    <lineage>
        <taxon>Eukaryota</taxon>
        <taxon>Metazoa</taxon>
        <taxon>Spiralia</taxon>
        <taxon>Lophotrochozoa</taxon>
        <taxon>Platyhelminthes</taxon>
        <taxon>Trematoda</taxon>
        <taxon>Digenea</taxon>
        <taxon>Plagiorchiida</taxon>
        <taxon>Troglotremata</taxon>
        <taxon>Troglotrematidae</taxon>
        <taxon>Paragonimus</taxon>
    </lineage>
</organism>
<dbReference type="GO" id="GO:0005737">
    <property type="term" value="C:cytoplasm"/>
    <property type="evidence" value="ECO:0007669"/>
    <property type="project" value="TreeGrafter"/>
</dbReference>
<protein>
    <recommendedName>
        <fullName evidence="8">Serine/threonine-protein phosphatase</fullName>
        <ecNumber evidence="8">3.1.3.16</ecNumber>
    </recommendedName>
</protein>
<feature type="domain" description="Serine/threonine specific protein phosphatases" evidence="9">
    <location>
        <begin position="131"/>
        <end position="136"/>
    </location>
</feature>
<dbReference type="InterPro" id="IPR004843">
    <property type="entry name" value="Calcineurin-like_PHP"/>
</dbReference>
<proteinExistence type="inferred from homology"/>
<keyword evidence="2" id="KW-0479">Metal-binding</keyword>
<dbReference type="GO" id="GO:0005634">
    <property type="term" value="C:nucleus"/>
    <property type="evidence" value="ECO:0007669"/>
    <property type="project" value="TreeGrafter"/>
</dbReference>
<dbReference type="Pfam" id="PF00149">
    <property type="entry name" value="Metallophos"/>
    <property type="match status" value="1"/>
</dbReference>
<keyword evidence="5" id="KW-0464">Manganese</keyword>
<dbReference type="InterPro" id="IPR006186">
    <property type="entry name" value="Ser/Thr-sp_prot-phosphatase"/>
</dbReference>
<evidence type="ECO:0000256" key="4">
    <source>
        <dbReference type="ARBA" id="ARBA00022912"/>
    </source>
</evidence>
<dbReference type="EMBL" id="LUCH01000665">
    <property type="protein sequence ID" value="KAF5404594.1"/>
    <property type="molecule type" value="Genomic_DNA"/>
</dbReference>
<keyword evidence="3 8" id="KW-0378">Hydrolase</keyword>